<dbReference type="PROSITE" id="PS51186">
    <property type="entry name" value="GNAT"/>
    <property type="match status" value="2"/>
</dbReference>
<dbReference type="Proteomes" id="UP000183180">
    <property type="component" value="Unassembled WGS sequence"/>
</dbReference>
<gene>
    <name evidence="2" type="ORF">SAMN04488548_136916</name>
</gene>
<dbReference type="PANTHER" id="PTHR43792:SF1">
    <property type="entry name" value="N-ACETYLTRANSFERASE DOMAIN-CONTAINING PROTEIN"/>
    <property type="match status" value="1"/>
</dbReference>
<dbReference type="InterPro" id="IPR016181">
    <property type="entry name" value="Acyl_CoA_acyltransferase"/>
</dbReference>
<dbReference type="SUPFAM" id="SSF55729">
    <property type="entry name" value="Acyl-CoA N-acyltransferases (Nat)"/>
    <property type="match status" value="2"/>
</dbReference>
<evidence type="ECO:0000259" key="1">
    <source>
        <dbReference type="PROSITE" id="PS51186"/>
    </source>
</evidence>
<dbReference type="GO" id="GO:0016747">
    <property type="term" value="F:acyltransferase activity, transferring groups other than amino-acyl groups"/>
    <property type="evidence" value="ECO:0007669"/>
    <property type="project" value="InterPro"/>
</dbReference>
<dbReference type="EMBL" id="FNLM01000036">
    <property type="protein sequence ID" value="SDU84916.1"/>
    <property type="molecule type" value="Genomic_DNA"/>
</dbReference>
<dbReference type="PANTHER" id="PTHR43792">
    <property type="entry name" value="GNAT FAMILY, PUTATIVE (AFU_ORTHOLOGUE AFUA_3G00765)-RELATED-RELATED"/>
    <property type="match status" value="1"/>
</dbReference>
<feature type="domain" description="N-acetyltransferase" evidence="1">
    <location>
        <begin position="211"/>
        <end position="370"/>
    </location>
</feature>
<reference evidence="2 3" key="1">
    <citation type="submission" date="2016-10" db="EMBL/GenBank/DDBJ databases">
        <authorList>
            <person name="de Groot N.N."/>
        </authorList>
    </citation>
    <scope>NUCLEOTIDE SEQUENCE [LARGE SCALE GENOMIC DNA]</scope>
    <source>
        <strain evidence="2 3">DSM 44215</strain>
    </source>
</reference>
<evidence type="ECO:0000313" key="3">
    <source>
        <dbReference type="Proteomes" id="UP000183180"/>
    </source>
</evidence>
<feature type="domain" description="N-acetyltransferase" evidence="1">
    <location>
        <begin position="31"/>
        <end position="192"/>
    </location>
</feature>
<evidence type="ECO:0000313" key="2">
    <source>
        <dbReference type="EMBL" id="SDU84916.1"/>
    </source>
</evidence>
<dbReference type="AlphaFoldDB" id="A0A1H2LX89"/>
<sequence>MGPVRFGSKAESLRAAVPISENVPVLTDGGVTLRPHEPRDLDRMVELAADPAMMRWTPVPAPYSRAAAERFALDYAPRSWAEGSRLLWAVEFDGRFVGTVDLAGRGPLSRLSYDLHPDARGWGVMKRAVLLAVDYAFAEAGKEVVRWTTVAGNIDALRVAHSCGFRLDAAVPDGIEVRGHIRDAWVGSLRADDVREPKTRWRTDVFETERFRLRPLAEHDDPRIRETLDDPISRRYLFARPDPLELEHAAAERLRKWWTAAQGVTCTWAVADKETDDYLGDITLLHIDEVTGAEAGFYTHPEARGKGVLGEAFPASVRYAFEKLGFRRLTLFAADSNEGSKKLARAAGFREVSRQKLAARSDGVFEDLIGFELFVDDYRAAV</sequence>
<dbReference type="InterPro" id="IPR000182">
    <property type="entry name" value="GNAT_dom"/>
</dbReference>
<accession>A0A1H2LX89</accession>
<name>A0A1H2LX89_9ACTN</name>
<dbReference type="Gene3D" id="3.40.630.30">
    <property type="match status" value="2"/>
</dbReference>
<protein>
    <submittedName>
        <fullName evidence="2">Protein N-acetyltransferase, RimJ/RimL family</fullName>
    </submittedName>
</protein>
<keyword evidence="2" id="KW-0808">Transferase</keyword>
<dbReference type="InterPro" id="IPR051531">
    <property type="entry name" value="N-acetyltransferase"/>
</dbReference>
<dbReference type="Pfam" id="PF13302">
    <property type="entry name" value="Acetyltransf_3"/>
    <property type="match status" value="2"/>
</dbReference>
<proteinExistence type="predicted"/>
<organism evidence="2 3">
    <name type="scientific">Gordonia westfalica</name>
    <dbReference type="NCBI Taxonomy" id="158898"/>
    <lineage>
        <taxon>Bacteria</taxon>
        <taxon>Bacillati</taxon>
        <taxon>Actinomycetota</taxon>
        <taxon>Actinomycetes</taxon>
        <taxon>Mycobacteriales</taxon>
        <taxon>Gordoniaceae</taxon>
        <taxon>Gordonia</taxon>
    </lineage>
</organism>
<dbReference type="STRING" id="158898.SAMN04488548_136916"/>